<evidence type="ECO:0000256" key="1">
    <source>
        <dbReference type="ARBA" id="ARBA00022475"/>
    </source>
</evidence>
<keyword evidence="1" id="KW-1003">Cell membrane</keyword>
<gene>
    <name evidence="7" type="ORF">PP769_13090</name>
</gene>
<dbReference type="KEGG" id="nall:PP769_13090"/>
<sequence length="93" mass="10155">MYSALLALLLLLFFAVAFSIQNSEPIILNFFAWTIQGSRALILLSALALGVGLTLLAALPIYIKKIRLIAKQQKTIATLEQSVAQFTHPPSNT</sequence>
<dbReference type="AlphaFoldDB" id="A0AA96JXR3"/>
<keyword evidence="2 5" id="KW-0812">Transmembrane</keyword>
<name>A0AA96JXR3_9BACT</name>
<evidence type="ECO:0000256" key="2">
    <source>
        <dbReference type="ARBA" id="ARBA00022692"/>
    </source>
</evidence>
<evidence type="ECO:0000256" key="5">
    <source>
        <dbReference type="SAM" id="Phobius"/>
    </source>
</evidence>
<evidence type="ECO:0000259" key="6">
    <source>
        <dbReference type="Pfam" id="PF06305"/>
    </source>
</evidence>
<dbReference type="EMBL" id="CP116967">
    <property type="protein sequence ID" value="WNM56909.1"/>
    <property type="molecule type" value="Genomic_DNA"/>
</dbReference>
<proteinExistence type="predicted"/>
<reference evidence="7 8" key="1">
    <citation type="submission" date="2023-01" db="EMBL/GenBank/DDBJ databases">
        <title>Cultivation and genomic characterization of new, ubiquitous marine nitrite-oxidizing bacteria from the Nitrospirales.</title>
        <authorList>
            <person name="Mueller A.J."/>
            <person name="Daebeler A."/>
            <person name="Herbold C.W."/>
            <person name="Kirkegaard R.H."/>
            <person name="Daims H."/>
        </authorList>
    </citation>
    <scope>NUCLEOTIDE SEQUENCE [LARGE SCALE GENOMIC DNA]</scope>
    <source>
        <strain evidence="7 8">VA</strain>
    </source>
</reference>
<organism evidence="7 8">
    <name type="scientific">Candidatus Nitrospira allomarina</name>
    <dbReference type="NCBI Taxonomy" id="3020900"/>
    <lineage>
        <taxon>Bacteria</taxon>
        <taxon>Pseudomonadati</taxon>
        <taxon>Nitrospirota</taxon>
        <taxon>Nitrospiria</taxon>
        <taxon>Nitrospirales</taxon>
        <taxon>Nitrospiraceae</taxon>
        <taxon>Nitrospira</taxon>
    </lineage>
</organism>
<dbReference type="Proteomes" id="UP001302719">
    <property type="component" value="Chromosome"/>
</dbReference>
<feature type="transmembrane region" description="Helical" evidence="5">
    <location>
        <begin position="43"/>
        <end position="63"/>
    </location>
</feature>
<evidence type="ECO:0000313" key="8">
    <source>
        <dbReference type="Proteomes" id="UP001302719"/>
    </source>
</evidence>
<keyword evidence="4 5" id="KW-0472">Membrane</keyword>
<feature type="domain" description="Lipopolysaccharide assembly protein A" evidence="6">
    <location>
        <begin position="21"/>
        <end position="83"/>
    </location>
</feature>
<dbReference type="RefSeq" id="WP_312640808.1">
    <property type="nucleotide sequence ID" value="NZ_CP116967.1"/>
</dbReference>
<dbReference type="GO" id="GO:0005886">
    <property type="term" value="C:plasma membrane"/>
    <property type="evidence" value="ECO:0007669"/>
    <property type="project" value="InterPro"/>
</dbReference>
<dbReference type="InterPro" id="IPR010445">
    <property type="entry name" value="LapA_dom"/>
</dbReference>
<protein>
    <submittedName>
        <fullName evidence="7">LapA family protein</fullName>
    </submittedName>
</protein>
<accession>A0AA96JXR3</accession>
<evidence type="ECO:0000313" key="7">
    <source>
        <dbReference type="EMBL" id="WNM56909.1"/>
    </source>
</evidence>
<dbReference type="Pfam" id="PF06305">
    <property type="entry name" value="LapA_dom"/>
    <property type="match status" value="1"/>
</dbReference>
<keyword evidence="3 5" id="KW-1133">Transmembrane helix</keyword>
<evidence type="ECO:0000256" key="3">
    <source>
        <dbReference type="ARBA" id="ARBA00022989"/>
    </source>
</evidence>
<keyword evidence="8" id="KW-1185">Reference proteome</keyword>
<evidence type="ECO:0000256" key="4">
    <source>
        <dbReference type="ARBA" id="ARBA00023136"/>
    </source>
</evidence>